<dbReference type="PANTHER" id="PTHR12704">
    <property type="entry name" value="TRANS-GOLGI PROTEIN GMX33"/>
    <property type="match status" value="1"/>
</dbReference>
<evidence type="ECO:0000313" key="2">
    <source>
        <dbReference type="EMBL" id="MBZ3890018.1"/>
    </source>
</evidence>
<sequence length="126" mass="14023">MNSLTQRSLALVQRRSEDKELCHRQGAGGCNCEDDGRSRPDEQDDDDESDSKETRLTLMEEVLLLGLKDQEVWAQRTGRAWRREAWTSDGLQVGAGLGLRMGLGRAPALLAPVPRSPEDPAYPEEC</sequence>
<dbReference type="GO" id="GO:0031985">
    <property type="term" value="C:Golgi cisterna"/>
    <property type="evidence" value="ECO:0007669"/>
    <property type="project" value="TreeGrafter"/>
</dbReference>
<dbReference type="GO" id="GO:0043001">
    <property type="term" value="P:Golgi to plasma membrane protein transport"/>
    <property type="evidence" value="ECO:0007669"/>
    <property type="project" value="TreeGrafter"/>
</dbReference>
<dbReference type="GO" id="GO:0007030">
    <property type="term" value="P:Golgi organization"/>
    <property type="evidence" value="ECO:0007669"/>
    <property type="project" value="TreeGrafter"/>
</dbReference>
<dbReference type="EMBL" id="JAATJV010436212">
    <property type="protein sequence ID" value="MBZ3890018.1"/>
    <property type="molecule type" value="Genomic_DNA"/>
</dbReference>
<evidence type="ECO:0000256" key="1">
    <source>
        <dbReference type="SAM" id="MobiDB-lite"/>
    </source>
</evidence>
<accession>A0AA41NH04</accession>
<organism evidence="2 3">
    <name type="scientific">Sciurus carolinensis</name>
    <name type="common">Eastern gray squirrel</name>
    <dbReference type="NCBI Taxonomy" id="30640"/>
    <lineage>
        <taxon>Eukaryota</taxon>
        <taxon>Metazoa</taxon>
        <taxon>Chordata</taxon>
        <taxon>Craniata</taxon>
        <taxon>Vertebrata</taxon>
        <taxon>Euteleostomi</taxon>
        <taxon>Mammalia</taxon>
        <taxon>Eutheria</taxon>
        <taxon>Euarchontoglires</taxon>
        <taxon>Glires</taxon>
        <taxon>Rodentia</taxon>
        <taxon>Sciuromorpha</taxon>
        <taxon>Sciuridae</taxon>
        <taxon>Sciurinae</taxon>
        <taxon>Sciurini</taxon>
        <taxon>Sciurus</taxon>
    </lineage>
</organism>
<protein>
    <submittedName>
        <fullName evidence="2">Golgi phosphoprotein 3</fullName>
    </submittedName>
</protein>
<dbReference type="GO" id="GO:0005802">
    <property type="term" value="C:trans-Golgi network"/>
    <property type="evidence" value="ECO:0007669"/>
    <property type="project" value="TreeGrafter"/>
</dbReference>
<dbReference type="GO" id="GO:0070273">
    <property type="term" value="F:phosphatidylinositol-4-phosphate binding"/>
    <property type="evidence" value="ECO:0007669"/>
    <property type="project" value="InterPro"/>
</dbReference>
<name>A0AA41NH04_SCICA</name>
<feature type="region of interest" description="Disordered" evidence="1">
    <location>
        <begin position="15"/>
        <end position="54"/>
    </location>
</feature>
<dbReference type="AlphaFoldDB" id="A0AA41NH04"/>
<dbReference type="GO" id="GO:0048194">
    <property type="term" value="P:Golgi vesicle budding"/>
    <property type="evidence" value="ECO:0007669"/>
    <property type="project" value="TreeGrafter"/>
</dbReference>
<evidence type="ECO:0000313" key="3">
    <source>
        <dbReference type="Proteomes" id="UP001166674"/>
    </source>
</evidence>
<gene>
    <name evidence="2" type="ORF">SUZIE_205860</name>
</gene>
<dbReference type="PANTHER" id="PTHR12704:SF3">
    <property type="entry name" value="GOLGI PHOSPHOPROTEIN 3"/>
    <property type="match status" value="1"/>
</dbReference>
<comment type="caution">
    <text evidence="2">The sequence shown here is derived from an EMBL/GenBank/DDBJ whole genome shotgun (WGS) entry which is preliminary data.</text>
</comment>
<reference evidence="2" key="1">
    <citation type="submission" date="2020-03" db="EMBL/GenBank/DDBJ databases">
        <title>Studies in the Genomics of Life Span.</title>
        <authorList>
            <person name="Glass D."/>
        </authorList>
    </citation>
    <scope>NUCLEOTIDE SEQUENCE</scope>
    <source>
        <strain evidence="2">SUZIE</strain>
        <tissue evidence="2">Muscle</tissue>
    </source>
</reference>
<keyword evidence="3" id="KW-1185">Reference proteome</keyword>
<proteinExistence type="predicted"/>
<dbReference type="GO" id="GO:0005829">
    <property type="term" value="C:cytosol"/>
    <property type="evidence" value="ECO:0007669"/>
    <property type="project" value="TreeGrafter"/>
</dbReference>
<dbReference type="GO" id="GO:0006890">
    <property type="term" value="P:retrograde vesicle-mediated transport, Golgi to endoplasmic reticulum"/>
    <property type="evidence" value="ECO:0007669"/>
    <property type="project" value="TreeGrafter"/>
</dbReference>
<dbReference type="GO" id="GO:0000139">
    <property type="term" value="C:Golgi membrane"/>
    <property type="evidence" value="ECO:0007669"/>
    <property type="project" value="GOC"/>
</dbReference>
<dbReference type="Proteomes" id="UP001166674">
    <property type="component" value="Unassembled WGS sequence"/>
</dbReference>
<dbReference type="InterPro" id="IPR008628">
    <property type="entry name" value="GPP34-like"/>
</dbReference>